<evidence type="ECO:0000313" key="3">
    <source>
        <dbReference type="EMBL" id="CDS40005.1"/>
    </source>
</evidence>
<feature type="region of interest" description="Disordered" evidence="1">
    <location>
        <begin position="421"/>
        <end position="488"/>
    </location>
</feature>
<feature type="compositionally biased region" description="Polar residues" evidence="1">
    <location>
        <begin position="180"/>
        <end position="189"/>
    </location>
</feature>
<organism evidence="3 4">
    <name type="scientific">Echinococcus multilocularis</name>
    <name type="common">Fox tapeworm</name>
    <dbReference type="NCBI Taxonomy" id="6211"/>
    <lineage>
        <taxon>Eukaryota</taxon>
        <taxon>Metazoa</taxon>
        <taxon>Spiralia</taxon>
        <taxon>Lophotrochozoa</taxon>
        <taxon>Platyhelminthes</taxon>
        <taxon>Cestoda</taxon>
        <taxon>Eucestoda</taxon>
        <taxon>Cyclophyllidea</taxon>
        <taxon>Taeniidae</taxon>
        <taxon>Echinococcus</taxon>
    </lineage>
</organism>
<sequence length="488" mass="54257">MTTLTPIPGKKGKEQIYYDEILNVYGSEAINFKDGHTPYGALEALKKHMDDKKVRKAKVVAKDDALMFKKKGAYSALKLKEVPYDAVKSFYQFSEKPNFVVIGVRGKGIPKQYIVLSAPKADKLSKLFDVLQISQWAPEHKINMRVPPVNTASIVVTGGASESSALRTPSASPDPPPFENSRSATSHSSPVLRHQPFDPPTETSRPTSSRSAVTPSPRPQRQPSRTGTISRTSATSHISEQFVAPRSSCRQCVTQTMSHSSSSSRTKPTPTSTQEYTNQRSVLLNRTSSSTTLTPQVPQSITTPTSILVSREQPVEYSETKDQFLAYKPRQGMTTRRKSLEFSRLEKRNVYSSFSSSSDEGEDIKARSALKKSERSNGGALLYSARGDKQKPKNKSIPEMSRKDVEKLSSKIYYFRVDRENFSSSDSDSDSMAEDAYIIRRVSGKPRSHRAPPKRRNRSSSSSSSVSSSSSSDNRESRPSTIYRIVHY</sequence>
<reference evidence="3" key="2">
    <citation type="submission" date="2015-11" db="EMBL/GenBank/DDBJ databases">
        <authorList>
            <person name="Zhang Y."/>
            <person name="Guo Z."/>
        </authorList>
    </citation>
    <scope>NUCLEOTIDE SEQUENCE</scope>
</reference>
<dbReference type="AlphaFoldDB" id="A0A068Y9S5"/>
<feature type="compositionally biased region" description="Polar residues" evidence="1">
    <location>
        <begin position="160"/>
        <end position="171"/>
    </location>
</feature>
<feature type="compositionally biased region" description="Low complexity" evidence="1">
    <location>
        <begin position="459"/>
        <end position="472"/>
    </location>
</feature>
<feature type="compositionally biased region" description="Low complexity" evidence="1">
    <location>
        <begin position="200"/>
        <end position="211"/>
    </location>
</feature>
<accession>A0A068Y9S5</accession>
<feature type="compositionally biased region" description="Low complexity" evidence="1">
    <location>
        <begin position="254"/>
        <end position="273"/>
    </location>
</feature>
<dbReference type="Proteomes" id="UP000017246">
    <property type="component" value="Unassembled WGS sequence"/>
</dbReference>
<name>A0A068Y9S5_ECHMU</name>
<protein>
    <submittedName>
        <fullName evidence="3">Expressed conserved protein</fullName>
    </submittedName>
</protein>
<dbReference type="EMBL" id="LN902841">
    <property type="protein sequence ID" value="CDS40005.1"/>
    <property type="molecule type" value="Genomic_DNA"/>
</dbReference>
<dbReference type="OMA" id="IYYDEIL"/>
<dbReference type="Pfam" id="PF25356">
    <property type="entry name" value="PH_trem"/>
    <property type="match status" value="1"/>
</dbReference>
<feature type="compositionally biased region" description="Polar residues" evidence="1">
    <location>
        <begin position="226"/>
        <end position="239"/>
    </location>
</feature>
<feature type="compositionally biased region" description="Low complexity" evidence="1">
    <location>
        <begin position="281"/>
        <end position="294"/>
    </location>
</feature>
<feature type="compositionally biased region" description="Polar residues" evidence="1">
    <location>
        <begin position="295"/>
        <end position="307"/>
    </location>
</feature>
<feature type="compositionally biased region" description="Basic and acidic residues" evidence="1">
    <location>
        <begin position="363"/>
        <end position="375"/>
    </location>
</feature>
<keyword evidence="4" id="KW-1185">Reference proteome</keyword>
<feature type="domain" description="Trematode PH-like" evidence="2">
    <location>
        <begin position="13"/>
        <end position="107"/>
    </location>
</feature>
<evidence type="ECO:0000259" key="2">
    <source>
        <dbReference type="Pfam" id="PF25356"/>
    </source>
</evidence>
<evidence type="ECO:0000313" key="4">
    <source>
        <dbReference type="Proteomes" id="UP000017246"/>
    </source>
</evidence>
<dbReference type="InterPro" id="IPR057376">
    <property type="entry name" value="PH_trem"/>
</dbReference>
<evidence type="ECO:0000256" key="1">
    <source>
        <dbReference type="SAM" id="MobiDB-lite"/>
    </source>
</evidence>
<reference evidence="3" key="1">
    <citation type="journal article" date="2013" name="Nature">
        <title>The genomes of four tapeworm species reveal adaptations to parasitism.</title>
        <authorList>
            <person name="Tsai I.J."/>
            <person name="Zarowiecki M."/>
            <person name="Holroyd N."/>
            <person name="Garciarrubio A."/>
            <person name="Sanchez-Flores A."/>
            <person name="Brooks K.L."/>
            <person name="Tracey A."/>
            <person name="Bobes R.J."/>
            <person name="Fragoso G."/>
            <person name="Sciutto E."/>
            <person name="Aslett M."/>
            <person name="Beasley H."/>
            <person name="Bennett H.M."/>
            <person name="Cai J."/>
            <person name="Camicia F."/>
            <person name="Clark R."/>
            <person name="Cucher M."/>
            <person name="De Silva N."/>
            <person name="Day T.A."/>
            <person name="Deplazes P."/>
            <person name="Estrada K."/>
            <person name="Fernandez C."/>
            <person name="Holland P.W."/>
            <person name="Hou J."/>
            <person name="Hu S."/>
            <person name="Huckvale T."/>
            <person name="Hung S.S."/>
            <person name="Kamenetzky L."/>
            <person name="Keane J.A."/>
            <person name="Kiss F."/>
            <person name="Koziol U."/>
            <person name="Lambert O."/>
            <person name="Liu K."/>
            <person name="Luo X."/>
            <person name="Luo Y."/>
            <person name="Macchiaroli N."/>
            <person name="Nichol S."/>
            <person name="Paps J."/>
            <person name="Parkinson J."/>
            <person name="Pouchkina-Stantcheva N."/>
            <person name="Riddiford N."/>
            <person name="Rosenzvit M."/>
            <person name="Salinas G."/>
            <person name="Wasmuth J.D."/>
            <person name="Zamanian M."/>
            <person name="Zheng Y."/>
            <person name="Cai X."/>
            <person name="Soberon X."/>
            <person name="Olson P.D."/>
            <person name="Laclette J.P."/>
            <person name="Brehm K."/>
            <person name="Berriman M."/>
            <person name="Garciarrubio A."/>
            <person name="Bobes R.J."/>
            <person name="Fragoso G."/>
            <person name="Sanchez-Flores A."/>
            <person name="Estrada K."/>
            <person name="Cevallos M.A."/>
            <person name="Morett E."/>
            <person name="Gonzalez V."/>
            <person name="Portillo T."/>
            <person name="Ochoa-Leyva A."/>
            <person name="Jose M.V."/>
            <person name="Sciutto E."/>
            <person name="Landa A."/>
            <person name="Jimenez L."/>
            <person name="Valdes V."/>
            <person name="Carrero J.C."/>
            <person name="Larralde C."/>
            <person name="Morales-Montor J."/>
            <person name="Limon-Lason J."/>
            <person name="Soberon X."/>
            <person name="Laclette J.P."/>
        </authorList>
    </citation>
    <scope>NUCLEOTIDE SEQUENCE [LARGE SCALE GENOMIC DNA]</scope>
</reference>
<dbReference type="OrthoDB" id="6265833at2759"/>
<feature type="region of interest" description="Disordered" evidence="1">
    <location>
        <begin position="160"/>
        <end position="307"/>
    </location>
</feature>
<proteinExistence type="predicted"/>
<dbReference type="STRING" id="6211.A0A068Y9S5"/>
<feature type="compositionally biased region" description="Basic residues" evidence="1">
    <location>
        <begin position="442"/>
        <end position="458"/>
    </location>
</feature>
<gene>
    <name evidence="3" type="ORF">EmuJ_000756400</name>
</gene>
<feature type="region of interest" description="Disordered" evidence="1">
    <location>
        <begin position="351"/>
        <end position="403"/>
    </location>
</feature>